<name>A0A165G454_9APHY</name>
<protein>
    <submittedName>
        <fullName evidence="1">Uncharacterized protein</fullName>
    </submittedName>
</protein>
<dbReference type="InParanoid" id="A0A165G454"/>
<sequence>MPLGPYSLGMEVHVTMPTNERANLLDRLDDARLVAHGHDGNQCRVWPNGLLHLSEVDDTVLCRRRKSHRTPLLAASGRSRGRVAFVFLSITERNERVQVQWTALAPKTYCRVVITRSFLSLWNRATPLIAMLYDSVAPEVNTMSFESAAHLFQTRNCLCLVRYDFQAKMIHRSICAEAIRPAKRKSTERLWAPGCRYWRSRRQPRLQGGYVI</sequence>
<dbReference type="GeneID" id="63819820"/>
<proteinExistence type="predicted"/>
<dbReference type="RefSeq" id="XP_040767543.1">
    <property type="nucleotide sequence ID" value="XM_040902789.1"/>
</dbReference>
<dbReference type="AlphaFoldDB" id="A0A165G454"/>
<evidence type="ECO:0000313" key="1">
    <source>
        <dbReference type="EMBL" id="KZT09803.1"/>
    </source>
</evidence>
<dbReference type="Proteomes" id="UP000076871">
    <property type="component" value="Unassembled WGS sequence"/>
</dbReference>
<evidence type="ECO:0000313" key="2">
    <source>
        <dbReference type="Proteomes" id="UP000076871"/>
    </source>
</evidence>
<organism evidence="1 2">
    <name type="scientific">Laetiporus sulphureus 93-53</name>
    <dbReference type="NCBI Taxonomy" id="1314785"/>
    <lineage>
        <taxon>Eukaryota</taxon>
        <taxon>Fungi</taxon>
        <taxon>Dikarya</taxon>
        <taxon>Basidiomycota</taxon>
        <taxon>Agaricomycotina</taxon>
        <taxon>Agaricomycetes</taxon>
        <taxon>Polyporales</taxon>
        <taxon>Laetiporus</taxon>
    </lineage>
</organism>
<accession>A0A165G454</accession>
<gene>
    <name evidence="1" type="ORF">LAESUDRAFT_521162</name>
</gene>
<keyword evidence="2" id="KW-1185">Reference proteome</keyword>
<dbReference type="EMBL" id="KV427611">
    <property type="protein sequence ID" value="KZT09803.1"/>
    <property type="molecule type" value="Genomic_DNA"/>
</dbReference>
<reference evidence="1 2" key="1">
    <citation type="journal article" date="2016" name="Mol. Biol. Evol.">
        <title>Comparative Genomics of Early-Diverging Mushroom-Forming Fungi Provides Insights into the Origins of Lignocellulose Decay Capabilities.</title>
        <authorList>
            <person name="Nagy L.G."/>
            <person name="Riley R."/>
            <person name="Tritt A."/>
            <person name="Adam C."/>
            <person name="Daum C."/>
            <person name="Floudas D."/>
            <person name="Sun H."/>
            <person name="Yadav J.S."/>
            <person name="Pangilinan J."/>
            <person name="Larsson K.H."/>
            <person name="Matsuura K."/>
            <person name="Barry K."/>
            <person name="Labutti K."/>
            <person name="Kuo R."/>
            <person name="Ohm R.A."/>
            <person name="Bhattacharya S.S."/>
            <person name="Shirouzu T."/>
            <person name="Yoshinaga Y."/>
            <person name="Martin F.M."/>
            <person name="Grigoriev I.V."/>
            <person name="Hibbett D.S."/>
        </authorList>
    </citation>
    <scope>NUCLEOTIDE SEQUENCE [LARGE SCALE GENOMIC DNA]</scope>
    <source>
        <strain evidence="1 2">93-53</strain>
    </source>
</reference>